<dbReference type="RefSeq" id="XP_067823617.1">
    <property type="nucleotide sequence ID" value="XM_067961037.1"/>
</dbReference>
<keyword evidence="1" id="KW-0472">Membrane</keyword>
<dbReference type="GeneID" id="94346708"/>
<evidence type="ECO:0000313" key="2">
    <source>
        <dbReference type="EMBL" id="TDH74119.1"/>
    </source>
</evidence>
<evidence type="ECO:0008006" key="4">
    <source>
        <dbReference type="Google" id="ProtNLM"/>
    </source>
</evidence>
<feature type="transmembrane region" description="Helical" evidence="1">
    <location>
        <begin position="269"/>
        <end position="290"/>
    </location>
</feature>
<feature type="transmembrane region" description="Helical" evidence="1">
    <location>
        <begin position="191"/>
        <end position="213"/>
    </location>
</feature>
<name>A0A976ILM6_BRELC</name>
<accession>A0A976ILM6</accession>
<dbReference type="InterPro" id="IPR040226">
    <property type="entry name" value="THH1/TOM1/TOM3"/>
</dbReference>
<sequence length="350" mass="39157">MTSQFTLVFQQATSSAMRAITDSTCDYGLAFTGDGCVRTLSSYDLDAYFHVQIVYFVLGSITMIASAIMYFRSVKYEASKLQQYNFLFCCYASLTILSSGFDPKSYGHVIPRPITSFLSDSLTAALYSVILTLGYWVAIIRSGAAMSGKPPYLACLEGIAISIVWSFYIIYNGTLFLSKGFNRAGITYLHLMWSAIMLTIISTVFLTYGLRVLSRLLAYERDSKLRESTTMSDRVINHSYDMEGMSEEDSRTTKRLEPKKGHSAKIRKILLVTEMLSLTVVAAQIFMAVSHTAKESEELRCANGIGCESITAGISYLNILQVTCVWVVLWIFRTIKKKEVIPHPRTHALV</sequence>
<dbReference type="AlphaFoldDB" id="A0A976ILM6"/>
<evidence type="ECO:0000313" key="3">
    <source>
        <dbReference type="Proteomes" id="UP000294530"/>
    </source>
</evidence>
<dbReference type="KEGG" id="blac:94346708"/>
<protein>
    <recommendedName>
        <fullName evidence="4">THH1/TOM1/TOM3 domain-containing protein</fullName>
    </recommendedName>
</protein>
<dbReference type="Proteomes" id="UP000294530">
    <property type="component" value="Unassembled WGS sequence"/>
</dbReference>
<proteinExistence type="predicted"/>
<keyword evidence="1" id="KW-1133">Transmembrane helix</keyword>
<feature type="transmembrane region" description="Helical" evidence="1">
    <location>
        <begin position="152"/>
        <end position="171"/>
    </location>
</feature>
<feature type="transmembrane region" description="Helical" evidence="1">
    <location>
        <begin position="310"/>
        <end position="332"/>
    </location>
</feature>
<comment type="caution">
    <text evidence="2">The sequence shown here is derived from an EMBL/GenBank/DDBJ whole genome shotgun (WGS) entry which is preliminary data.</text>
</comment>
<keyword evidence="1" id="KW-0812">Transmembrane</keyword>
<feature type="transmembrane region" description="Helical" evidence="1">
    <location>
        <begin position="47"/>
        <end position="71"/>
    </location>
</feature>
<dbReference type="PANTHER" id="PTHR31142">
    <property type="entry name" value="TOBAMOVIRUS MULTIPLICATION PROTEIN 1-LIKE ISOFORM X1"/>
    <property type="match status" value="1"/>
</dbReference>
<dbReference type="EMBL" id="SHOA02000028">
    <property type="protein sequence ID" value="TDH74119.1"/>
    <property type="molecule type" value="Genomic_DNA"/>
</dbReference>
<dbReference type="PANTHER" id="PTHR31142:SF3">
    <property type="entry name" value="THH1_TOM1_TOM3 DOMAIN-CONTAINING PROTEIN"/>
    <property type="match status" value="1"/>
</dbReference>
<evidence type="ECO:0000256" key="1">
    <source>
        <dbReference type="SAM" id="Phobius"/>
    </source>
</evidence>
<gene>
    <name evidence="2" type="ORF">CCR75_002940</name>
</gene>
<feature type="transmembrane region" description="Helical" evidence="1">
    <location>
        <begin position="83"/>
        <end position="101"/>
    </location>
</feature>
<dbReference type="OrthoDB" id="165760at2759"/>
<keyword evidence="3" id="KW-1185">Reference proteome</keyword>
<organism evidence="2 3">
    <name type="scientific">Bremia lactucae</name>
    <name type="common">Lettuce downy mildew</name>
    <dbReference type="NCBI Taxonomy" id="4779"/>
    <lineage>
        <taxon>Eukaryota</taxon>
        <taxon>Sar</taxon>
        <taxon>Stramenopiles</taxon>
        <taxon>Oomycota</taxon>
        <taxon>Peronosporomycetes</taxon>
        <taxon>Peronosporales</taxon>
        <taxon>Peronosporaceae</taxon>
        <taxon>Bremia</taxon>
    </lineage>
</organism>
<reference evidence="2 3" key="1">
    <citation type="journal article" date="2021" name="Genome Biol.">
        <title>AFLAP: assembly-free linkage analysis pipeline using k-mers from genome sequencing data.</title>
        <authorList>
            <person name="Fletcher K."/>
            <person name="Zhang L."/>
            <person name="Gil J."/>
            <person name="Han R."/>
            <person name="Cavanaugh K."/>
            <person name="Michelmore R."/>
        </authorList>
    </citation>
    <scope>NUCLEOTIDE SEQUENCE [LARGE SCALE GENOMIC DNA]</scope>
    <source>
        <strain evidence="2 3">SF5</strain>
    </source>
</reference>
<feature type="transmembrane region" description="Helical" evidence="1">
    <location>
        <begin position="121"/>
        <end position="140"/>
    </location>
</feature>